<sequence>MSAPNYSASDFTSALMALMPRGLAWPRDPYSVMGKTIATLAPIWSRHVAANNYLLVDAFPSTTVELLPEWEAALGLPDPCAGESPSLAQRQAQVVARFTNSGGASVSYFINYAKNLGFDVTISEFTPFRVGQHTAGDSVGVEGWAHTWRINAPSTTINYFRAGRSTAGEPLASWGNAVLFCEMNALKPAHTLLLVANPGFLDFTFRLDLTTLD</sequence>
<accession>A0A6B2MQE0</accession>
<comment type="caution">
    <text evidence="1">The sequence shown here is derived from an EMBL/GenBank/DDBJ whole genome shotgun (WGS) entry which is preliminary data.</text>
</comment>
<protein>
    <submittedName>
        <fullName evidence="1">DUF2313 domain-containing protein</fullName>
    </submittedName>
</protein>
<dbReference type="RefSeq" id="WP_163126263.1">
    <property type="nucleotide sequence ID" value="NZ_JAAEAM010000064.1"/>
</dbReference>
<reference evidence="1" key="1">
    <citation type="submission" date="2019-11" db="EMBL/GenBank/DDBJ databases">
        <title>Burkholderia cenocepacia CF.</title>
        <authorList>
            <person name="Vianna E.F."/>
            <person name="Marques E.A."/>
            <person name="Albano R.M."/>
            <person name="Leao R.S."/>
        </authorList>
    </citation>
    <scope>NUCLEOTIDE SEQUENCE</scope>
    <source>
        <strain evidence="1">MS-2140</strain>
    </source>
</reference>
<dbReference type="EMBL" id="JAAEAM010000064">
    <property type="protein sequence ID" value="NDV77132.1"/>
    <property type="molecule type" value="Genomic_DNA"/>
</dbReference>
<name>A0A6B2MQE0_9BURK</name>
<dbReference type="AlphaFoldDB" id="A0A6B2MQE0"/>
<dbReference type="Pfam" id="PF10076">
    <property type="entry name" value="Phage_Mu_Gp48"/>
    <property type="match status" value="1"/>
</dbReference>
<gene>
    <name evidence="1" type="ORF">GFJ35_34540</name>
</gene>
<organism evidence="1">
    <name type="scientific">Burkholderia cenocepacia</name>
    <dbReference type="NCBI Taxonomy" id="95486"/>
    <lineage>
        <taxon>Bacteria</taxon>
        <taxon>Pseudomonadati</taxon>
        <taxon>Pseudomonadota</taxon>
        <taxon>Betaproteobacteria</taxon>
        <taxon>Burkholderiales</taxon>
        <taxon>Burkholderiaceae</taxon>
        <taxon>Burkholderia</taxon>
        <taxon>Burkholderia cepacia complex</taxon>
    </lineage>
</organism>
<proteinExistence type="predicted"/>
<evidence type="ECO:0000313" key="1">
    <source>
        <dbReference type="EMBL" id="NDV77132.1"/>
    </source>
</evidence>
<dbReference type="InterPro" id="IPR018755">
    <property type="entry name" value="Phage_Mu_Gp48"/>
</dbReference>